<dbReference type="GO" id="GO:0005634">
    <property type="term" value="C:nucleus"/>
    <property type="evidence" value="ECO:0007669"/>
    <property type="project" value="UniProtKB-SubCell"/>
</dbReference>
<feature type="region of interest" description="Disordered" evidence="8">
    <location>
        <begin position="1659"/>
        <end position="1726"/>
    </location>
</feature>
<name>A0A8W8ND53_MAGGI</name>
<feature type="compositionally biased region" description="Basic residues" evidence="8">
    <location>
        <begin position="163"/>
        <end position="174"/>
    </location>
</feature>
<dbReference type="GO" id="GO:0010032">
    <property type="term" value="P:meiotic chromosome condensation"/>
    <property type="evidence" value="ECO:0007669"/>
    <property type="project" value="TreeGrafter"/>
</dbReference>
<feature type="compositionally biased region" description="Basic residues" evidence="8">
    <location>
        <begin position="1715"/>
        <end position="1726"/>
    </location>
</feature>
<dbReference type="GO" id="GO:0007076">
    <property type="term" value="P:mitotic chromosome condensation"/>
    <property type="evidence" value="ECO:0007669"/>
    <property type="project" value="InterPro"/>
</dbReference>
<comment type="subcellular location">
    <subcellularLocation>
        <location evidence="1">Nucleus</location>
    </subcellularLocation>
</comment>
<evidence type="ECO:0000256" key="7">
    <source>
        <dbReference type="PROSITE-ProRule" id="PRU00103"/>
    </source>
</evidence>
<feature type="region of interest" description="Disordered" evidence="8">
    <location>
        <begin position="1005"/>
        <end position="1046"/>
    </location>
</feature>
<feature type="compositionally biased region" description="Polar residues" evidence="8">
    <location>
        <begin position="1418"/>
        <end position="1446"/>
    </location>
</feature>
<evidence type="ECO:0000259" key="9">
    <source>
        <dbReference type="Pfam" id="PF12717"/>
    </source>
</evidence>
<protein>
    <recommendedName>
        <fullName evidence="9">Condensin complex subunit 1 C-terminal domain-containing protein</fullName>
    </recommendedName>
</protein>
<evidence type="ECO:0000313" key="11">
    <source>
        <dbReference type="Proteomes" id="UP000005408"/>
    </source>
</evidence>
<dbReference type="InterPro" id="IPR021133">
    <property type="entry name" value="HEAT_type_2"/>
</dbReference>
<proteinExistence type="predicted"/>
<dbReference type="Gene3D" id="1.25.10.10">
    <property type="entry name" value="Leucine-rich Repeat Variant"/>
    <property type="match status" value="2"/>
</dbReference>
<dbReference type="PROSITE" id="PS50077">
    <property type="entry name" value="HEAT_REPEAT"/>
    <property type="match status" value="1"/>
</dbReference>
<dbReference type="EnsemblMetazoa" id="G5320.1">
    <property type="protein sequence ID" value="G5320.1:cds"/>
    <property type="gene ID" value="G5320"/>
</dbReference>
<evidence type="ECO:0000256" key="8">
    <source>
        <dbReference type="SAM" id="MobiDB-lite"/>
    </source>
</evidence>
<dbReference type="PANTHER" id="PTHR14222">
    <property type="entry name" value="CONDENSIN"/>
    <property type="match status" value="1"/>
</dbReference>
<keyword evidence="6" id="KW-0131">Cell cycle</keyword>
<dbReference type="InterPro" id="IPR032682">
    <property type="entry name" value="Cnd1_C"/>
</dbReference>
<organism evidence="10 11">
    <name type="scientific">Magallana gigas</name>
    <name type="common">Pacific oyster</name>
    <name type="synonym">Crassostrea gigas</name>
    <dbReference type="NCBI Taxonomy" id="29159"/>
    <lineage>
        <taxon>Eukaryota</taxon>
        <taxon>Metazoa</taxon>
        <taxon>Spiralia</taxon>
        <taxon>Lophotrochozoa</taxon>
        <taxon>Mollusca</taxon>
        <taxon>Bivalvia</taxon>
        <taxon>Autobranchia</taxon>
        <taxon>Pteriomorphia</taxon>
        <taxon>Ostreida</taxon>
        <taxon>Ostreoidea</taxon>
        <taxon>Ostreidae</taxon>
        <taxon>Magallana</taxon>
    </lineage>
</organism>
<evidence type="ECO:0000313" key="10">
    <source>
        <dbReference type="EnsemblMetazoa" id="G5320.1:cds"/>
    </source>
</evidence>
<feature type="compositionally biased region" description="Basic and acidic residues" evidence="8">
    <location>
        <begin position="1535"/>
        <end position="1557"/>
    </location>
</feature>
<feature type="repeat" description="HEAT" evidence="7">
    <location>
        <begin position="655"/>
        <end position="693"/>
    </location>
</feature>
<dbReference type="InterPro" id="IPR016024">
    <property type="entry name" value="ARM-type_fold"/>
</dbReference>
<keyword evidence="4" id="KW-0226">DNA condensation</keyword>
<feature type="compositionally biased region" description="Low complexity" evidence="8">
    <location>
        <begin position="1447"/>
        <end position="1477"/>
    </location>
</feature>
<dbReference type="GO" id="GO:0042393">
    <property type="term" value="F:histone binding"/>
    <property type="evidence" value="ECO:0007669"/>
    <property type="project" value="TreeGrafter"/>
</dbReference>
<keyword evidence="5" id="KW-0539">Nucleus</keyword>
<reference evidence="10" key="1">
    <citation type="submission" date="2022-08" db="UniProtKB">
        <authorList>
            <consortium name="EnsemblMetazoa"/>
        </authorList>
    </citation>
    <scope>IDENTIFICATION</scope>
    <source>
        <strain evidence="10">05x7-T-G4-1.051#20</strain>
    </source>
</reference>
<feature type="compositionally biased region" description="Polar residues" evidence="8">
    <location>
        <begin position="1570"/>
        <end position="1592"/>
    </location>
</feature>
<evidence type="ECO:0000256" key="1">
    <source>
        <dbReference type="ARBA" id="ARBA00004123"/>
    </source>
</evidence>
<dbReference type="SUPFAM" id="SSF48371">
    <property type="entry name" value="ARM repeat"/>
    <property type="match status" value="1"/>
</dbReference>
<feature type="region of interest" description="Disordered" evidence="8">
    <location>
        <begin position="1518"/>
        <end position="1592"/>
    </location>
</feature>
<feature type="domain" description="Condensin complex subunit 1 C-terminal" evidence="9">
    <location>
        <begin position="1104"/>
        <end position="1271"/>
    </location>
</feature>
<dbReference type="InterPro" id="IPR011989">
    <property type="entry name" value="ARM-like"/>
</dbReference>
<evidence type="ECO:0000256" key="6">
    <source>
        <dbReference type="ARBA" id="ARBA00023306"/>
    </source>
</evidence>
<feature type="compositionally biased region" description="Acidic residues" evidence="8">
    <location>
        <begin position="185"/>
        <end position="197"/>
    </location>
</feature>
<dbReference type="GO" id="GO:0051301">
    <property type="term" value="P:cell division"/>
    <property type="evidence" value="ECO:0007669"/>
    <property type="project" value="UniProtKB-KW"/>
</dbReference>
<dbReference type="Pfam" id="PF12717">
    <property type="entry name" value="Cnd1"/>
    <property type="match status" value="1"/>
</dbReference>
<evidence type="ECO:0000256" key="5">
    <source>
        <dbReference type="ARBA" id="ARBA00023242"/>
    </source>
</evidence>
<evidence type="ECO:0000256" key="4">
    <source>
        <dbReference type="ARBA" id="ARBA00023067"/>
    </source>
</evidence>
<evidence type="ECO:0000256" key="2">
    <source>
        <dbReference type="ARBA" id="ARBA00022618"/>
    </source>
</evidence>
<keyword evidence="11" id="KW-1185">Reference proteome</keyword>
<evidence type="ECO:0000256" key="3">
    <source>
        <dbReference type="ARBA" id="ARBA00022776"/>
    </source>
</evidence>
<dbReference type="GO" id="GO:0000796">
    <property type="term" value="C:condensin complex"/>
    <property type="evidence" value="ECO:0007669"/>
    <property type="project" value="TreeGrafter"/>
</dbReference>
<dbReference type="InterPro" id="IPR026971">
    <property type="entry name" value="CND1/NCAPD3"/>
</dbReference>
<dbReference type="PANTHER" id="PTHR14222:SF1">
    <property type="entry name" value="CONDENSIN-2 COMPLEX SUBUNIT D3"/>
    <property type="match status" value="1"/>
</dbReference>
<accession>A0A8W8ND53</accession>
<feature type="compositionally biased region" description="Low complexity" evidence="8">
    <location>
        <begin position="1682"/>
        <end position="1695"/>
    </location>
</feature>
<dbReference type="GO" id="GO:0000779">
    <property type="term" value="C:condensed chromosome, centromeric region"/>
    <property type="evidence" value="ECO:0007669"/>
    <property type="project" value="TreeGrafter"/>
</dbReference>
<feature type="region of interest" description="Disordered" evidence="8">
    <location>
        <begin position="150"/>
        <end position="197"/>
    </location>
</feature>
<dbReference type="Proteomes" id="UP000005408">
    <property type="component" value="Unassembled WGS sequence"/>
</dbReference>
<sequence length="1726" mass="193879">MEDIQQILMKLSEEWVKSYWDYDFTEIPALDALAESDVLENENHVPNLYSFSSFMDDWINKKEGQEGKGLWMVVVENDFSYKSLIALLAYLVETGTKKGSNVQQREAAILSASNYFKLLTIPESTAFKVFHPVLFENCVNILKQWKRSGEGKRKKSISPACSQKRKKNKGKKTQKSRDSTGSIEDFPDDSNDEEELSPQEVNKLSKLYMLLLQDLIGLLMTCSLRQSESLAYHTVQVLCDLTRQGAEMFDGNFQSFANCEKKQLKNLPTAGLAYKGLQLLSLPLHGHVSTVIKEICKCLLPNLLMLIGDNRVAAQSISRPVLMARDQAVSFVIYLMKNEPRSLSSIRTLLQHLCTKVTDRAEYRTKVAQAVVSILQEMPSGPYGKMVEWFYLLSKHAKLLEGVKTIYHFKHSCVHPANRWLPPFNCVIAHVCPHRVLDQEALQLPNTWTVHHVIVHPAFLVLVDNYVGWELLFNRRIGHYNYGYNKVLSMINNRAFTVDIVALLLNSPEREMDESTPPEIASYVRHTSLLGILLERCSDAAPVVRSRAIVAFSQCFTTADSGIRSTLREIVTPVAGPRPAHLQHLIPTPEMENRVQNVVEVTLNENSVDKTAENAQPQENIETPVNAAPGRPPKTPFHQVALTPFNPNLPDEQGVLSMLRRRAQDEKAQVRKAALQALESVVRFEAPDYRRQDLGVLVDRCRDPTLSVRKQAMQCLTDLLLSMPTEKPLQQCWLDGVLPLVTDRESTLEEKCMESLEEIILSNIVPINRSKNEGHRLVWNILEIMTQFESCLLRRYLQKACRRWARVGKIKPSLITSLESHVGTDNNQAAWMLLAELAPAVQKFSHQFIIDYWERNAGSTEDIYTLQRVLLVMGCCAKHIKADQRDLLIENLKDRLKKFDSQTDLISVTINTLSKLCVAKAGDLGLASEREAWCVDLLTLSDKYLSKVILQEDGGAVNEDLVVRHLFTLGEIAQLCPAKTPKRVYLIVQSMVAAPCIRTAPSQTVLSSQAPPDNWVSGTSHDSSHGNHSGESNQNAEAHTSGSSQQTQFTQFTQLSQFRGSRMSNRIRAFAFIALGKLCLQNADLAKKCVAALARELETSPDLTIRNNIVIILCDLCVRYTTTVESYMPSIRACLKDEVPLVRKQTLISITRLLKEDFLKWKGALFFCFITTLLDEEKEIADYVEYYLIHVLLQRKPAMFFNHFMECIFHFNAYEDHSAYNKFSQNEREKRMFSLSGTAKESHRLKLYSFMLEHMTDEQRFQITAKICTEILGGVVDNVITLDDKSSALLKDALAILSCKEIKLSSLKTKPQEDAGGDEQEMAAIVMATAKRTLITQVVKKDVIHNIVPIVVSLKHMLEKHRSPVLKGLMFYLRELMQDYKTEVKDILSADRQVAKEIEFDLRKFEEEQEEMKRLHDQQNTVQSLQGTPGSSTRPVVTGPVSKSPQVTPVSRPPGVVRSPAQSPAPQKQPSSPSVPVLQLNKSLAGPMDSARDHSLSTMALLNSAKKAFLKAKVNSPSASGMKTRRKSCLVTENKSAEMENKSADIENKSEEGKDETAPLTVRFAEDLPSGSSDSVSTPQRATRSTNRAISTPTGALDNITFHIDQNVTLIPPSPIPSSLPIRVYPADVNSAPPTCMKSGRDKPDKDLIYMFPPDKLLPKPREWNVSSPAPKKNLALEQDDLSLLSKSDSVTSTNKGKKSNRKSSKENSSTAAVVRRRSARTAKNK</sequence>
<keyword evidence="3" id="KW-0498">Mitosis</keyword>
<feature type="compositionally biased region" description="Polar residues" evidence="8">
    <location>
        <begin position="1005"/>
        <end position="1042"/>
    </location>
</feature>
<feature type="region of interest" description="Disordered" evidence="8">
    <location>
        <begin position="1409"/>
        <end position="1477"/>
    </location>
</feature>
<keyword evidence="2" id="KW-0132">Cell division</keyword>